<keyword evidence="3" id="KW-1185">Reference proteome</keyword>
<evidence type="ECO:0000313" key="2">
    <source>
        <dbReference type="EMBL" id="KAG8632057.1"/>
    </source>
</evidence>
<organism evidence="2 3">
    <name type="scientific">Elsinoe batatas</name>
    <dbReference type="NCBI Taxonomy" id="2601811"/>
    <lineage>
        <taxon>Eukaryota</taxon>
        <taxon>Fungi</taxon>
        <taxon>Dikarya</taxon>
        <taxon>Ascomycota</taxon>
        <taxon>Pezizomycotina</taxon>
        <taxon>Dothideomycetes</taxon>
        <taxon>Dothideomycetidae</taxon>
        <taxon>Myriangiales</taxon>
        <taxon>Elsinoaceae</taxon>
        <taxon>Elsinoe</taxon>
    </lineage>
</organism>
<feature type="region of interest" description="Disordered" evidence="1">
    <location>
        <begin position="102"/>
        <end position="138"/>
    </location>
</feature>
<gene>
    <name evidence="2" type="ORF">KVT40_001197</name>
</gene>
<comment type="caution">
    <text evidence="2">The sequence shown here is derived from an EMBL/GenBank/DDBJ whole genome shotgun (WGS) entry which is preliminary data.</text>
</comment>
<name>A0A8K0PL03_9PEZI</name>
<protein>
    <submittedName>
        <fullName evidence="2">Uncharacterized protein</fullName>
    </submittedName>
</protein>
<dbReference type="AlphaFoldDB" id="A0A8K0PL03"/>
<accession>A0A8K0PL03</accession>
<reference evidence="2" key="1">
    <citation type="submission" date="2021-07" db="EMBL/GenBank/DDBJ databases">
        <title>Elsinoe batatas strain:CRI-CJ2 Genome sequencing and assembly.</title>
        <authorList>
            <person name="Huang L."/>
        </authorList>
    </citation>
    <scope>NUCLEOTIDE SEQUENCE</scope>
    <source>
        <strain evidence="2">CRI-CJ2</strain>
    </source>
</reference>
<evidence type="ECO:0000313" key="3">
    <source>
        <dbReference type="Proteomes" id="UP000809789"/>
    </source>
</evidence>
<sequence>MPNTVPINAAKLVSLKKQIDALVKEWDDIGHAMEKEELHGWVTESKLQVLRDQKSAHLRNKLVAKKKKMKLEHLIHVEQAKREKEREWLDLPDISMISVIASTSSKHARVDDEDEEEAQEEASDQKGGLQQRDSGKEVKRLLEETVEVD</sequence>
<dbReference type="Proteomes" id="UP000809789">
    <property type="component" value="Unassembled WGS sequence"/>
</dbReference>
<proteinExistence type="predicted"/>
<feature type="compositionally biased region" description="Acidic residues" evidence="1">
    <location>
        <begin position="111"/>
        <end position="122"/>
    </location>
</feature>
<dbReference type="EMBL" id="JAESVG020000001">
    <property type="protein sequence ID" value="KAG8632057.1"/>
    <property type="molecule type" value="Genomic_DNA"/>
</dbReference>
<evidence type="ECO:0000256" key="1">
    <source>
        <dbReference type="SAM" id="MobiDB-lite"/>
    </source>
</evidence>